<organism evidence="8 9">
    <name type="scientific">Schizopora paradoxa</name>
    <dbReference type="NCBI Taxonomy" id="27342"/>
    <lineage>
        <taxon>Eukaryota</taxon>
        <taxon>Fungi</taxon>
        <taxon>Dikarya</taxon>
        <taxon>Basidiomycota</taxon>
        <taxon>Agaricomycotina</taxon>
        <taxon>Agaricomycetes</taxon>
        <taxon>Hymenochaetales</taxon>
        <taxon>Schizoporaceae</taxon>
        <taxon>Schizopora</taxon>
    </lineage>
</organism>
<dbReference type="PANTHER" id="PTHR10465">
    <property type="entry name" value="TRANSMEMBRANE GTPASE FZO1"/>
    <property type="match status" value="1"/>
</dbReference>
<evidence type="ECO:0000256" key="2">
    <source>
        <dbReference type="ARBA" id="ARBA00022741"/>
    </source>
</evidence>
<name>A0A0H2RWP8_9AGAM</name>
<dbReference type="InterPro" id="IPR045063">
    <property type="entry name" value="Dynamin_N"/>
</dbReference>
<comment type="subcellular location">
    <subcellularLocation>
        <location evidence="1">Membrane</location>
    </subcellularLocation>
</comment>
<dbReference type="InterPro" id="IPR027417">
    <property type="entry name" value="P-loop_NTPase"/>
</dbReference>
<dbReference type="GO" id="GO:0016020">
    <property type="term" value="C:membrane"/>
    <property type="evidence" value="ECO:0007669"/>
    <property type="project" value="UniProtKB-SubCell"/>
</dbReference>
<evidence type="ECO:0000256" key="1">
    <source>
        <dbReference type="ARBA" id="ARBA00004370"/>
    </source>
</evidence>
<reference evidence="8 9" key="1">
    <citation type="submission" date="2015-04" db="EMBL/GenBank/DDBJ databases">
        <title>Complete genome sequence of Schizopora paradoxa KUC8140, a cosmopolitan wood degrader in East Asia.</title>
        <authorList>
            <consortium name="DOE Joint Genome Institute"/>
            <person name="Min B."/>
            <person name="Park H."/>
            <person name="Jang Y."/>
            <person name="Kim J.-J."/>
            <person name="Kim K.H."/>
            <person name="Pangilinan J."/>
            <person name="Lipzen A."/>
            <person name="Riley R."/>
            <person name="Grigoriev I.V."/>
            <person name="Spatafora J.W."/>
            <person name="Choi I.-G."/>
        </authorList>
    </citation>
    <scope>NUCLEOTIDE SEQUENCE [LARGE SCALE GENOMIC DNA]</scope>
    <source>
        <strain evidence="8 9">KUC8140</strain>
    </source>
</reference>
<evidence type="ECO:0000256" key="5">
    <source>
        <dbReference type="ARBA" id="ARBA00023136"/>
    </source>
</evidence>
<dbReference type="GO" id="GO:0003924">
    <property type="term" value="F:GTPase activity"/>
    <property type="evidence" value="ECO:0007669"/>
    <property type="project" value="InterPro"/>
</dbReference>
<dbReference type="GO" id="GO:0005525">
    <property type="term" value="F:GTP binding"/>
    <property type="evidence" value="ECO:0007669"/>
    <property type="project" value="UniProtKB-KW"/>
</dbReference>
<proteinExistence type="predicted"/>
<dbReference type="OrthoDB" id="3248936at2759"/>
<dbReference type="AlphaFoldDB" id="A0A0H2RWP8"/>
<dbReference type="CDD" id="cd00882">
    <property type="entry name" value="Ras_like_GTPase"/>
    <property type="match status" value="1"/>
</dbReference>
<sequence>MESDDAYGPGHFDTSSSLLDLELYHRPLDAGRAKSRSKFEPPFNYLCRRAEEALKSTEKALVELRIETLQLPGGVLRGVLPVREARSLDMACLRRVQNDLRVLLGFLFQMKWSALEFILGSENGRNTFAFFKDTLLNYGTSLEVARESSIPQGYIPATSSPILGALDVADQLYSELLRYGRSFDDFIYIASSLFVSVLEDSPSFSGYSESLWSATAARVEVDGALSLGQRFEEPLRNFGCLWVKQSLEAEAEAQSISTLESIHLDLIEKIGQFTDRHQTPQDDPIINDIKFFAAKEVDRVKGRKFSIAFCGMVKSGKSLFLNAFTKQQILPSDGLPTTAWPCRILHAPDYSFPRLSLNTLCFKEALQELQRRQICQTLKEYQPIKDFLSALADGDSTWDQSGSQTEKTREKELMYHAWKDLHPSMKQSLEEFEVVGHQLPASASGDLEVAYLLGKVNDLVRICRIFGIELPDATPETWPIIHINLEAMKNLGVGCEIEFIDLPGIGEANSNFHKFEDLVRIAASEADSIIPIISLSEVARGDWRNQLVSIVKTGLGRAPDYVVCTHLDKFPLNRVQSELVPSVGKEFWPALANFNDRVLFCSPRLGIGAETLIELSRQSKPSFNQIWEDHPIQYDCAKSILGTEAAEELFLELSHSEWLEELDEQLSNSNLPSTVSHLINGIISNAQTTALLVEGEKLRHIMQKAAADQRRCLLEISRSEEDFQIKYHGFLHTQRKLKHLQETSANENKSLQGASRQTLDQAYTILVQEVEKFYHAAQDDMTSELKNNVTRKFVAFVRELAERSRAKLFDVLVSELEQAVKNDEESKELVGDILEKLPYEAGSVDVLYSSRLKHRVIRTNIQHHSLSTAYSSIRDIVAKPFLKPTGRSSMESPYALTNGGGLGFMFRAPIAVLAAIPLILGSPIWPFVTYKKKYFINKKTLAKHFEEEIQKPFFLALKKEAEETLDKVIQRSYEDVQAIVDVSLKEEEARFEREKSLKKLSHHDTIALTVNTASLLWNFSAAERGLLELQNYLKVLLP</sequence>
<keyword evidence="4" id="KW-0342">GTP-binding</keyword>
<dbReference type="PANTHER" id="PTHR10465:SF0">
    <property type="entry name" value="SARCALUMENIN"/>
    <property type="match status" value="1"/>
</dbReference>
<keyword evidence="5 6" id="KW-0472">Membrane</keyword>
<dbReference type="Pfam" id="PF00350">
    <property type="entry name" value="Dynamin_N"/>
    <property type="match status" value="1"/>
</dbReference>
<accession>A0A0H2RWP8</accession>
<dbReference type="InterPro" id="IPR027094">
    <property type="entry name" value="Mitofusin_fam"/>
</dbReference>
<dbReference type="SUPFAM" id="SSF52540">
    <property type="entry name" value="P-loop containing nucleoside triphosphate hydrolases"/>
    <property type="match status" value="1"/>
</dbReference>
<protein>
    <recommendedName>
        <fullName evidence="7">Dynamin N-terminal domain-containing protein</fullName>
    </recommendedName>
</protein>
<keyword evidence="9" id="KW-1185">Reference proteome</keyword>
<evidence type="ECO:0000313" key="9">
    <source>
        <dbReference type="Proteomes" id="UP000053477"/>
    </source>
</evidence>
<evidence type="ECO:0000256" key="3">
    <source>
        <dbReference type="ARBA" id="ARBA00022801"/>
    </source>
</evidence>
<gene>
    <name evidence="8" type="ORF">SCHPADRAFT_926651</name>
</gene>
<dbReference type="GO" id="GO:0007005">
    <property type="term" value="P:mitochondrion organization"/>
    <property type="evidence" value="ECO:0007669"/>
    <property type="project" value="UniProtKB-ARBA"/>
</dbReference>
<dbReference type="EMBL" id="KQ085918">
    <property type="protein sequence ID" value="KLO16274.1"/>
    <property type="molecule type" value="Genomic_DNA"/>
</dbReference>
<dbReference type="Gene3D" id="3.40.50.300">
    <property type="entry name" value="P-loop containing nucleotide triphosphate hydrolases"/>
    <property type="match status" value="1"/>
</dbReference>
<evidence type="ECO:0000256" key="4">
    <source>
        <dbReference type="ARBA" id="ARBA00023134"/>
    </source>
</evidence>
<dbReference type="Proteomes" id="UP000053477">
    <property type="component" value="Unassembled WGS sequence"/>
</dbReference>
<keyword evidence="6" id="KW-0812">Transmembrane</keyword>
<feature type="domain" description="Dynamin N-terminal" evidence="7">
    <location>
        <begin position="307"/>
        <end position="537"/>
    </location>
</feature>
<keyword evidence="2" id="KW-0547">Nucleotide-binding</keyword>
<keyword evidence="3" id="KW-0378">Hydrolase</keyword>
<dbReference type="InParanoid" id="A0A0H2RWP8"/>
<feature type="transmembrane region" description="Helical" evidence="6">
    <location>
        <begin position="904"/>
        <end position="928"/>
    </location>
</feature>
<evidence type="ECO:0000313" key="8">
    <source>
        <dbReference type="EMBL" id="KLO16274.1"/>
    </source>
</evidence>
<evidence type="ECO:0000259" key="7">
    <source>
        <dbReference type="Pfam" id="PF00350"/>
    </source>
</evidence>
<keyword evidence="6" id="KW-1133">Transmembrane helix</keyword>
<evidence type="ECO:0000256" key="6">
    <source>
        <dbReference type="SAM" id="Phobius"/>
    </source>
</evidence>